<feature type="compositionally biased region" description="Low complexity" evidence="1">
    <location>
        <begin position="464"/>
        <end position="484"/>
    </location>
</feature>
<dbReference type="Pfam" id="PF01391">
    <property type="entry name" value="Collagen"/>
    <property type="match status" value="2"/>
</dbReference>
<feature type="domain" description="VWFA" evidence="2">
    <location>
        <begin position="67"/>
        <end position="252"/>
    </location>
</feature>
<dbReference type="PANTHER" id="PTHR24637:SF421">
    <property type="entry name" value="CUTICLE COLLAGEN DPY-2"/>
    <property type="match status" value="1"/>
</dbReference>
<dbReference type="InterPro" id="IPR036465">
    <property type="entry name" value="vWFA_dom_sf"/>
</dbReference>
<feature type="region of interest" description="Disordered" evidence="1">
    <location>
        <begin position="281"/>
        <end position="367"/>
    </location>
</feature>
<evidence type="ECO:0000259" key="2">
    <source>
        <dbReference type="PROSITE" id="PS50234"/>
    </source>
</evidence>
<dbReference type="SUPFAM" id="SSF53300">
    <property type="entry name" value="vWA-like"/>
    <property type="match status" value="1"/>
</dbReference>
<evidence type="ECO:0000313" key="3">
    <source>
        <dbReference type="EMBL" id="CAG5107026.1"/>
    </source>
</evidence>
<dbReference type="Proteomes" id="UP001158576">
    <property type="component" value="Chromosome 1"/>
</dbReference>
<gene>
    <name evidence="3" type="ORF">OKIOD_LOCUS11875</name>
</gene>
<evidence type="ECO:0000256" key="1">
    <source>
        <dbReference type="SAM" id="MobiDB-lite"/>
    </source>
</evidence>
<dbReference type="Gene3D" id="3.40.50.410">
    <property type="entry name" value="von Willebrand factor, type A domain"/>
    <property type="match status" value="1"/>
</dbReference>
<feature type="compositionally biased region" description="Low complexity" evidence="1">
    <location>
        <begin position="324"/>
        <end position="354"/>
    </location>
</feature>
<dbReference type="InterPro" id="IPR008160">
    <property type="entry name" value="Collagen"/>
</dbReference>
<organism evidence="3 4">
    <name type="scientific">Oikopleura dioica</name>
    <name type="common">Tunicate</name>
    <dbReference type="NCBI Taxonomy" id="34765"/>
    <lineage>
        <taxon>Eukaryota</taxon>
        <taxon>Metazoa</taxon>
        <taxon>Chordata</taxon>
        <taxon>Tunicata</taxon>
        <taxon>Appendicularia</taxon>
        <taxon>Copelata</taxon>
        <taxon>Oikopleuridae</taxon>
        <taxon>Oikopleura</taxon>
    </lineage>
</organism>
<feature type="region of interest" description="Disordered" evidence="1">
    <location>
        <begin position="379"/>
        <end position="600"/>
    </location>
</feature>
<keyword evidence="4" id="KW-1185">Reference proteome</keyword>
<protein>
    <submittedName>
        <fullName evidence="3">Oidioi.mRNA.OKI2018_I69.chr1.g3110.t1.cds</fullName>
    </submittedName>
</protein>
<dbReference type="PANTHER" id="PTHR24637">
    <property type="entry name" value="COLLAGEN"/>
    <property type="match status" value="1"/>
</dbReference>
<dbReference type="InterPro" id="IPR002035">
    <property type="entry name" value="VWF_A"/>
</dbReference>
<dbReference type="PROSITE" id="PS50234">
    <property type="entry name" value="VWFA"/>
    <property type="match status" value="1"/>
</dbReference>
<name>A0ABN7STS8_OIKDI</name>
<feature type="compositionally biased region" description="Basic and acidic residues" evidence="1">
    <location>
        <begin position="299"/>
        <end position="323"/>
    </location>
</feature>
<sequence>MKLAPFFTTLLATGDAWTWNIGDIIGRGSKNAVTKHRAKRAIEVPFDEVIQSNGNCKAARPEQKPRHVLFVIDSSICIDKFLPYVKRTVSTLVANIDAQGATNYKYSISVFSNSFEYVGDNKVYTSDELLAENVAEEISYLGQGVDMRLALNEAKSHFRTYSNSDEEATVVIISNGKYSQEVLGNGKEFLDEYDTWFVPLTYCDDADRANPFRDCPNKLALQEFTSQDRSVEFYVYPEDLSGTRFREMAQEMVEEAPVIGETDDECPPVTYVCDFEVDIPENHDKGLPGIRGPPGAPGKDGEDGREGERGRPGRRGEPGEPGERGPQGNRGQPGIDGADGDAGLPGPAGEQGPEGPRGPVGPLENQDKDVEVIKDLKDHRDRVDEMGSEVNPEEMDGPDGEAGKEGRPGPDGIPGENVRAPDGGPGPQGPDGIPGLPGMPGKNGLDGADGLDGECGPPGPPGADGPAGAQGEQGRQGSPGQRGPNGKDGARGPEGSTGPMGAPGKPGPDGPQGPAGPRGPTVNGRDGVPGPNGAPGLPGPDGDDGEDGAPGPDGPVGNPGPRGATGADGKPGPQGRKGPDGKPGPQGFQGPPGPNKKADVVLLRSLVEKIGKQFLADQL</sequence>
<accession>A0ABN7STS8</accession>
<evidence type="ECO:0000313" key="4">
    <source>
        <dbReference type="Proteomes" id="UP001158576"/>
    </source>
</evidence>
<reference evidence="3 4" key="1">
    <citation type="submission" date="2021-04" db="EMBL/GenBank/DDBJ databases">
        <authorList>
            <person name="Bliznina A."/>
        </authorList>
    </citation>
    <scope>NUCLEOTIDE SEQUENCE [LARGE SCALE GENOMIC DNA]</scope>
</reference>
<proteinExistence type="predicted"/>
<dbReference type="EMBL" id="OU015566">
    <property type="protein sequence ID" value="CAG5107026.1"/>
    <property type="molecule type" value="Genomic_DNA"/>
</dbReference>
<dbReference type="CDD" id="cd00198">
    <property type="entry name" value="vWFA"/>
    <property type="match status" value="1"/>
</dbReference>